<dbReference type="SMART" id="SM01248">
    <property type="entry name" value="KaiB"/>
    <property type="match status" value="1"/>
</dbReference>
<keyword evidence="8 9" id="KW-0090">Biological rhythms</keyword>
<dbReference type="Gene3D" id="1.10.287.130">
    <property type="match status" value="1"/>
</dbReference>
<dbReference type="PANTHER" id="PTHR43547">
    <property type="entry name" value="TWO-COMPONENT HISTIDINE KINASE"/>
    <property type="match status" value="1"/>
</dbReference>
<evidence type="ECO:0000256" key="8">
    <source>
        <dbReference type="ARBA" id="ARBA00023108"/>
    </source>
</evidence>
<sequence length="392" mass="44553">MQAAFEKLTYKDASLQLLLFVDQRPSAQKQIEQICSCLESLKEDFPFELEVVDVGQQPYWAEHFKIVATPTLIKIYPEPKHTLAGSNLVAQLQTWLPRWQTSAADYWGTIKSPAESPETTTEKSLKINSLAYATEIIQLSDEVFRLKQEKEELLNQLQFKDRAIAILAHDLRNPLTAASLAIGTLELTQNLSDEKKLQISPTLINQLIQQARNQLRVIDKLITDILQAAIGSSTNLHIQPQKLDIATLVQDVINQIQERILGKSLKLETDIPQDLPYVYVDEERVRQVMMNLIDNAIKYTPAGGKITISIFHRTTEKVQVIVSDNGNGIPEGNLERIFEDHFRLQRDQEQEGYGLGLSLCRRIVQAHYGKIWVESILGEGSSFNFTLPVYRF</sequence>
<keyword evidence="6 9" id="KW-0067">ATP-binding</keyword>
<name>K9W475_9CYAN</name>
<dbReference type="CDD" id="cd02978">
    <property type="entry name" value="KaiB_like"/>
    <property type="match status" value="1"/>
</dbReference>
<dbReference type="PANTHER" id="PTHR43547:SF2">
    <property type="entry name" value="HYBRID SIGNAL TRANSDUCTION HISTIDINE KINASE C"/>
    <property type="match status" value="1"/>
</dbReference>
<dbReference type="InterPro" id="IPR003594">
    <property type="entry name" value="HATPase_dom"/>
</dbReference>
<evidence type="ECO:0000256" key="9">
    <source>
        <dbReference type="HAMAP-Rule" id="MF_01837"/>
    </source>
</evidence>
<dbReference type="GO" id="GO:0007623">
    <property type="term" value="P:circadian rhythm"/>
    <property type="evidence" value="ECO:0007669"/>
    <property type="project" value="UniProtKB-UniRule"/>
</dbReference>
<dbReference type="OrthoDB" id="9773956at2"/>
<comment type="catalytic activity">
    <reaction evidence="1 9">
        <text>ATP + protein L-histidine = ADP + protein N-phospho-L-histidine.</text>
        <dbReference type="EC" id="2.7.13.3"/>
    </reaction>
</comment>
<keyword evidence="10" id="KW-0175">Coiled coil</keyword>
<dbReference type="CDD" id="cd00075">
    <property type="entry name" value="HATPase"/>
    <property type="match status" value="1"/>
</dbReference>
<organism evidence="12 13">
    <name type="scientific">Crinalium epipsammum PCC 9333</name>
    <dbReference type="NCBI Taxonomy" id="1173022"/>
    <lineage>
        <taxon>Bacteria</taxon>
        <taxon>Bacillati</taxon>
        <taxon>Cyanobacteriota</taxon>
        <taxon>Cyanophyceae</taxon>
        <taxon>Gomontiellales</taxon>
        <taxon>Gomontiellaceae</taxon>
        <taxon>Crinalium</taxon>
    </lineage>
</organism>
<dbReference type="Proteomes" id="UP000010472">
    <property type="component" value="Chromosome"/>
</dbReference>
<evidence type="ECO:0000256" key="10">
    <source>
        <dbReference type="SAM" id="Coils"/>
    </source>
</evidence>
<dbReference type="KEGG" id="cep:Cri9333_3720"/>
<dbReference type="SMART" id="SM00387">
    <property type="entry name" value="HATPase_c"/>
    <property type="match status" value="1"/>
</dbReference>
<dbReference type="InterPro" id="IPR036890">
    <property type="entry name" value="HATPase_C_sf"/>
</dbReference>
<keyword evidence="5 9" id="KW-0418">Kinase</keyword>
<dbReference type="EC" id="2.7.13.3" evidence="9"/>
<evidence type="ECO:0000256" key="2">
    <source>
        <dbReference type="ARBA" id="ARBA00022553"/>
    </source>
</evidence>
<dbReference type="Gene3D" id="3.30.565.10">
    <property type="entry name" value="Histidine kinase-like ATPase, C-terminal domain"/>
    <property type="match status" value="1"/>
</dbReference>
<dbReference type="InterPro" id="IPR011649">
    <property type="entry name" value="KaiB_domain"/>
</dbReference>
<evidence type="ECO:0000256" key="1">
    <source>
        <dbReference type="ARBA" id="ARBA00000085"/>
    </source>
</evidence>
<evidence type="ECO:0000256" key="3">
    <source>
        <dbReference type="ARBA" id="ARBA00022679"/>
    </source>
</evidence>
<dbReference type="Pfam" id="PF00512">
    <property type="entry name" value="HisKA"/>
    <property type="match status" value="1"/>
</dbReference>
<dbReference type="AlphaFoldDB" id="K9W475"/>
<evidence type="ECO:0000256" key="4">
    <source>
        <dbReference type="ARBA" id="ARBA00022741"/>
    </source>
</evidence>
<evidence type="ECO:0000256" key="5">
    <source>
        <dbReference type="ARBA" id="ARBA00022777"/>
    </source>
</evidence>
<dbReference type="PROSITE" id="PS50109">
    <property type="entry name" value="HIS_KIN"/>
    <property type="match status" value="1"/>
</dbReference>
<keyword evidence="3 9" id="KW-0808">Transferase</keyword>
<protein>
    <recommendedName>
        <fullName evidence="9">Adaptive-response sensory-kinase SasA</fullName>
        <ecNumber evidence="9">2.7.13.3</ecNumber>
    </recommendedName>
    <alternativeName>
        <fullName evidence="9">Sensor histidine kinase SasA</fullName>
    </alternativeName>
</protein>
<feature type="domain" description="Histidine kinase" evidence="11">
    <location>
        <begin position="166"/>
        <end position="391"/>
    </location>
</feature>
<dbReference type="InterPro" id="IPR036097">
    <property type="entry name" value="HisK_dim/P_sf"/>
</dbReference>
<dbReference type="InterPro" id="IPR004358">
    <property type="entry name" value="Sig_transdc_His_kin-like_C"/>
</dbReference>
<dbReference type="NCBIfam" id="NF006800">
    <property type="entry name" value="PRK09303.1"/>
    <property type="match status" value="1"/>
</dbReference>
<dbReference type="SUPFAM" id="SSF52833">
    <property type="entry name" value="Thioredoxin-like"/>
    <property type="match status" value="1"/>
</dbReference>
<evidence type="ECO:0000256" key="7">
    <source>
        <dbReference type="ARBA" id="ARBA00023012"/>
    </source>
</evidence>
<dbReference type="InterPro" id="IPR023527">
    <property type="entry name" value="Kinase_SasA"/>
</dbReference>
<evidence type="ECO:0000313" key="13">
    <source>
        <dbReference type="Proteomes" id="UP000010472"/>
    </source>
</evidence>
<dbReference type="InterPro" id="IPR003661">
    <property type="entry name" value="HisK_dim/P_dom"/>
</dbReference>
<keyword evidence="13" id="KW-1185">Reference proteome</keyword>
<dbReference type="FunFam" id="3.30.565.10:FF:000006">
    <property type="entry name" value="Sensor histidine kinase WalK"/>
    <property type="match status" value="1"/>
</dbReference>
<dbReference type="SUPFAM" id="SSF55874">
    <property type="entry name" value="ATPase domain of HSP90 chaperone/DNA topoisomerase II/histidine kinase"/>
    <property type="match status" value="1"/>
</dbReference>
<dbReference type="GO" id="GO:0000155">
    <property type="term" value="F:phosphorelay sensor kinase activity"/>
    <property type="evidence" value="ECO:0007669"/>
    <property type="project" value="InterPro"/>
</dbReference>
<feature type="modified residue" description="Phosphohistidine; by autocatalysis" evidence="9">
    <location>
        <position position="169"/>
    </location>
</feature>
<dbReference type="Pfam" id="PF07689">
    <property type="entry name" value="KaiB"/>
    <property type="match status" value="1"/>
</dbReference>
<dbReference type="STRING" id="1173022.Cri9333_3720"/>
<feature type="coiled-coil region" evidence="10">
    <location>
        <begin position="136"/>
        <end position="163"/>
    </location>
</feature>
<proteinExistence type="inferred from homology"/>
<dbReference type="PATRIC" id="fig|1173022.3.peg.3998"/>
<dbReference type="Pfam" id="PF02518">
    <property type="entry name" value="HATPase_c"/>
    <property type="match status" value="1"/>
</dbReference>
<dbReference type="HAMAP" id="MF_01837">
    <property type="entry name" value="Kinase_SasA"/>
    <property type="match status" value="1"/>
</dbReference>
<gene>
    <name evidence="9" type="primary">sasA</name>
    <name evidence="12" type="ORF">Cri9333_3720</name>
</gene>
<dbReference type="SUPFAM" id="SSF47384">
    <property type="entry name" value="Homodimeric domain of signal transducing histidine kinase"/>
    <property type="match status" value="1"/>
</dbReference>
<dbReference type="eggNOG" id="COG2205">
    <property type="taxonomic scope" value="Bacteria"/>
</dbReference>
<evidence type="ECO:0000259" key="11">
    <source>
        <dbReference type="PROSITE" id="PS50109"/>
    </source>
</evidence>
<keyword evidence="7 9" id="KW-0902">Two-component regulatory system</keyword>
<dbReference type="InterPro" id="IPR005467">
    <property type="entry name" value="His_kinase_dom"/>
</dbReference>
<reference evidence="12 13" key="1">
    <citation type="submission" date="2012-06" db="EMBL/GenBank/DDBJ databases">
        <title>Finished chromosome of genome of Crinalium epipsammum PCC 9333.</title>
        <authorList>
            <consortium name="US DOE Joint Genome Institute"/>
            <person name="Gugger M."/>
            <person name="Coursin T."/>
            <person name="Rippka R."/>
            <person name="Tandeau De Marsac N."/>
            <person name="Huntemann M."/>
            <person name="Wei C.-L."/>
            <person name="Han J."/>
            <person name="Detter J.C."/>
            <person name="Han C."/>
            <person name="Tapia R."/>
            <person name="Davenport K."/>
            <person name="Daligault H."/>
            <person name="Erkkila T."/>
            <person name="Gu W."/>
            <person name="Munk A.C.C."/>
            <person name="Teshima H."/>
            <person name="Xu Y."/>
            <person name="Chain P."/>
            <person name="Chen A."/>
            <person name="Krypides N."/>
            <person name="Mavromatis K."/>
            <person name="Markowitz V."/>
            <person name="Szeto E."/>
            <person name="Ivanova N."/>
            <person name="Mikhailova N."/>
            <person name="Ovchinnikova G."/>
            <person name="Pagani I."/>
            <person name="Pati A."/>
            <person name="Goodwin L."/>
            <person name="Peters L."/>
            <person name="Pitluck S."/>
            <person name="Woyke T."/>
            <person name="Kerfeld C."/>
        </authorList>
    </citation>
    <scope>NUCLEOTIDE SEQUENCE [LARGE SCALE GENOMIC DNA]</scope>
    <source>
        <strain evidence="12 13">PCC 9333</strain>
    </source>
</reference>
<dbReference type="RefSeq" id="WP_015204633.1">
    <property type="nucleotide sequence ID" value="NC_019753.1"/>
</dbReference>
<keyword evidence="4 9" id="KW-0547">Nucleotide-binding</keyword>
<accession>K9W475</accession>
<dbReference type="GO" id="GO:0005524">
    <property type="term" value="F:ATP binding"/>
    <property type="evidence" value="ECO:0007669"/>
    <property type="project" value="UniProtKB-KW"/>
</dbReference>
<evidence type="ECO:0000313" key="12">
    <source>
        <dbReference type="EMBL" id="AFZ14532.1"/>
    </source>
</evidence>
<dbReference type="SMART" id="SM00388">
    <property type="entry name" value="HisKA"/>
    <property type="match status" value="1"/>
</dbReference>
<dbReference type="InterPro" id="IPR036249">
    <property type="entry name" value="Thioredoxin-like_sf"/>
</dbReference>
<dbReference type="CDD" id="cd00082">
    <property type="entry name" value="HisKA"/>
    <property type="match status" value="1"/>
</dbReference>
<dbReference type="Gene3D" id="3.40.30.10">
    <property type="entry name" value="Glutaredoxin"/>
    <property type="match status" value="1"/>
</dbReference>
<dbReference type="EMBL" id="CP003620">
    <property type="protein sequence ID" value="AFZ14532.1"/>
    <property type="molecule type" value="Genomic_DNA"/>
</dbReference>
<evidence type="ECO:0000256" key="6">
    <source>
        <dbReference type="ARBA" id="ARBA00022840"/>
    </source>
</evidence>
<dbReference type="HOGENOM" id="CLU_723030_0_0_3"/>
<dbReference type="PRINTS" id="PR00344">
    <property type="entry name" value="BCTRLSENSOR"/>
</dbReference>
<comment type="domain">
    <text evidence="9">The N-terminus interacts with KaiC, while the C-terminal histidine kinase domain autophosphorylates and is probably responsible for self-oligomerization. The N-terminal domain stimulates the C-terminus to autophosphorylate.</text>
</comment>
<comment type="subunit">
    <text evidence="9">Homooligomerizes. Interacts with KaiC. Participates in the KaiABC clock complex, whose core is composed of a KaiC homohexamer, 6 KaiB and up to 6 KaiA dimers. SasA and KaiB(fs) compete to bind to KaiC.</text>
</comment>
<keyword evidence="2 9" id="KW-0597">Phosphoprotein</keyword>
<comment type="function">
    <text evidence="9">Member of the two-component regulatory system SasA/RpaA involved in genome-wide circadian gene expression. One of several clock output pathways. Participates in the Kai clock protein complex, the main circadian regulator in cyanobacteria, via its interaction with KaiC. KaiC enhances the autophosphorylation activity of SasA, which then transfers its phosphate group to RpaA to activate it. In addition to its output function, recruits fold-shifted KaiB (KaiB(fs)) to KaiC to cooperatively form the KaiB(6):KaiC(6) complex (independent of SasA kinase activity). Required for robustness of the circadian rhythm of gene expression and is involved in clock output, also required for adaptation to light/dark cycles.</text>
</comment>